<feature type="non-terminal residue" evidence="6">
    <location>
        <position position="1"/>
    </location>
</feature>
<reference evidence="6" key="1">
    <citation type="submission" date="2018-05" db="EMBL/GenBank/DDBJ databases">
        <authorList>
            <person name="Lanie J.A."/>
            <person name="Ng W.-L."/>
            <person name="Kazmierczak K.M."/>
            <person name="Andrzejewski T.M."/>
            <person name="Davidsen T.M."/>
            <person name="Wayne K.J."/>
            <person name="Tettelin H."/>
            <person name="Glass J.I."/>
            <person name="Rusch D."/>
            <person name="Podicherti R."/>
            <person name="Tsui H.-C.T."/>
            <person name="Winkler M.E."/>
        </authorList>
    </citation>
    <scope>NUCLEOTIDE SEQUENCE</scope>
</reference>
<dbReference type="InterPro" id="IPR036291">
    <property type="entry name" value="NAD(P)-bd_dom_sf"/>
</dbReference>
<evidence type="ECO:0000256" key="3">
    <source>
        <dbReference type="ARBA" id="ARBA00023027"/>
    </source>
</evidence>
<evidence type="ECO:0000256" key="2">
    <source>
        <dbReference type="ARBA" id="ARBA00022793"/>
    </source>
</evidence>
<dbReference type="InterPro" id="IPR001509">
    <property type="entry name" value="Epimerase_deHydtase"/>
</dbReference>
<sequence>FVIVRPHNVYGPRMGFAHVIPELIKKMTKPNTESIEVFSPGHSRSFCFVEDAVNMIEKLAFSEKAKSKIFNIGNQSPEITIHNLAKKLIDISGYDLDIIPKESTSGSPERRCPDMSYTQGFIDYKSRVLLDDGLLKTFEWYKKEFFQET</sequence>
<name>A0A382SHZ2_9ZZZZ</name>
<keyword evidence="3" id="KW-0520">NAD</keyword>
<dbReference type="GO" id="GO:0005737">
    <property type="term" value="C:cytoplasm"/>
    <property type="evidence" value="ECO:0007669"/>
    <property type="project" value="TreeGrafter"/>
</dbReference>
<feature type="domain" description="NAD-dependent epimerase/dehydratase" evidence="5">
    <location>
        <begin position="1"/>
        <end position="73"/>
    </location>
</feature>
<evidence type="ECO:0000259" key="5">
    <source>
        <dbReference type="Pfam" id="PF01370"/>
    </source>
</evidence>
<dbReference type="GO" id="GO:0070403">
    <property type="term" value="F:NAD+ binding"/>
    <property type="evidence" value="ECO:0007669"/>
    <property type="project" value="InterPro"/>
</dbReference>
<dbReference type="Gene3D" id="3.40.50.720">
    <property type="entry name" value="NAD(P)-binding Rossmann-like Domain"/>
    <property type="match status" value="1"/>
</dbReference>
<keyword evidence="2" id="KW-0210">Decarboxylase</keyword>
<proteinExistence type="predicted"/>
<evidence type="ECO:0000256" key="1">
    <source>
        <dbReference type="ARBA" id="ARBA00001911"/>
    </source>
</evidence>
<dbReference type="EMBL" id="UINC01128810">
    <property type="protein sequence ID" value="SVD08798.1"/>
    <property type="molecule type" value="Genomic_DNA"/>
</dbReference>
<dbReference type="PANTHER" id="PTHR43078:SF6">
    <property type="entry name" value="UDP-GLUCURONIC ACID DECARBOXYLASE 1"/>
    <property type="match status" value="1"/>
</dbReference>
<dbReference type="GO" id="GO:0048040">
    <property type="term" value="F:UDP-glucuronate decarboxylase activity"/>
    <property type="evidence" value="ECO:0007669"/>
    <property type="project" value="TreeGrafter"/>
</dbReference>
<gene>
    <name evidence="6" type="ORF">METZ01_LOCUS361652</name>
</gene>
<organism evidence="6">
    <name type="scientific">marine metagenome</name>
    <dbReference type="NCBI Taxonomy" id="408172"/>
    <lineage>
        <taxon>unclassified sequences</taxon>
        <taxon>metagenomes</taxon>
        <taxon>ecological metagenomes</taxon>
    </lineage>
</organism>
<accession>A0A382SHZ2</accession>
<dbReference type="PANTHER" id="PTHR43078">
    <property type="entry name" value="UDP-GLUCURONIC ACID DECARBOXYLASE-RELATED"/>
    <property type="match status" value="1"/>
</dbReference>
<dbReference type="InterPro" id="IPR044516">
    <property type="entry name" value="UXS-like"/>
</dbReference>
<evidence type="ECO:0000313" key="6">
    <source>
        <dbReference type="EMBL" id="SVD08798.1"/>
    </source>
</evidence>
<keyword evidence="4" id="KW-0456">Lyase</keyword>
<dbReference type="AlphaFoldDB" id="A0A382SHZ2"/>
<protein>
    <recommendedName>
        <fullName evidence="5">NAD-dependent epimerase/dehydratase domain-containing protein</fullName>
    </recommendedName>
</protein>
<dbReference type="Pfam" id="PF01370">
    <property type="entry name" value="Epimerase"/>
    <property type="match status" value="1"/>
</dbReference>
<dbReference type="GO" id="GO:0042732">
    <property type="term" value="P:D-xylose metabolic process"/>
    <property type="evidence" value="ECO:0007669"/>
    <property type="project" value="InterPro"/>
</dbReference>
<evidence type="ECO:0000256" key="4">
    <source>
        <dbReference type="ARBA" id="ARBA00023239"/>
    </source>
</evidence>
<dbReference type="SUPFAM" id="SSF51735">
    <property type="entry name" value="NAD(P)-binding Rossmann-fold domains"/>
    <property type="match status" value="1"/>
</dbReference>
<comment type="cofactor">
    <cofactor evidence="1">
        <name>NAD(+)</name>
        <dbReference type="ChEBI" id="CHEBI:57540"/>
    </cofactor>
</comment>